<organism evidence="1">
    <name type="scientific">Arundo donax</name>
    <name type="common">Giant reed</name>
    <name type="synonym">Donax arundinaceus</name>
    <dbReference type="NCBI Taxonomy" id="35708"/>
    <lineage>
        <taxon>Eukaryota</taxon>
        <taxon>Viridiplantae</taxon>
        <taxon>Streptophyta</taxon>
        <taxon>Embryophyta</taxon>
        <taxon>Tracheophyta</taxon>
        <taxon>Spermatophyta</taxon>
        <taxon>Magnoliopsida</taxon>
        <taxon>Liliopsida</taxon>
        <taxon>Poales</taxon>
        <taxon>Poaceae</taxon>
        <taxon>PACMAD clade</taxon>
        <taxon>Arundinoideae</taxon>
        <taxon>Arundineae</taxon>
        <taxon>Arundo</taxon>
    </lineage>
</organism>
<proteinExistence type="predicted"/>
<evidence type="ECO:0000313" key="1">
    <source>
        <dbReference type="EMBL" id="JAD50433.1"/>
    </source>
</evidence>
<name>A0A0A9AKM4_ARUDO</name>
<accession>A0A0A9AKM4</accession>
<sequence length="17" mass="2066">MFLFLYVRFMCSLLAPN</sequence>
<dbReference type="EMBL" id="GBRH01247462">
    <property type="protein sequence ID" value="JAD50433.1"/>
    <property type="molecule type" value="Transcribed_RNA"/>
</dbReference>
<reference evidence="1" key="2">
    <citation type="journal article" date="2015" name="Data Brief">
        <title>Shoot transcriptome of the giant reed, Arundo donax.</title>
        <authorList>
            <person name="Barrero R.A."/>
            <person name="Guerrero F.D."/>
            <person name="Moolhuijzen P."/>
            <person name="Goolsby J.A."/>
            <person name="Tidwell J."/>
            <person name="Bellgard S.E."/>
            <person name="Bellgard M.I."/>
        </authorList>
    </citation>
    <scope>NUCLEOTIDE SEQUENCE</scope>
    <source>
        <tissue evidence="1">Shoot tissue taken approximately 20 cm above the soil surface</tissue>
    </source>
</reference>
<protein>
    <submittedName>
        <fullName evidence="1">Uncharacterized protein</fullName>
    </submittedName>
</protein>
<reference evidence="1" key="1">
    <citation type="submission" date="2014-09" db="EMBL/GenBank/DDBJ databases">
        <authorList>
            <person name="Magalhaes I.L.F."/>
            <person name="Oliveira U."/>
            <person name="Santos F.R."/>
            <person name="Vidigal T.H.D.A."/>
            <person name="Brescovit A.D."/>
            <person name="Santos A.J."/>
        </authorList>
    </citation>
    <scope>NUCLEOTIDE SEQUENCE</scope>
    <source>
        <tissue evidence="1">Shoot tissue taken approximately 20 cm above the soil surface</tissue>
    </source>
</reference>
<dbReference type="AlphaFoldDB" id="A0A0A9AKM4"/>